<keyword evidence="2" id="KW-1185">Reference proteome</keyword>
<name>A0ACB8S835_9AGAM</name>
<proteinExistence type="predicted"/>
<evidence type="ECO:0000313" key="1">
    <source>
        <dbReference type="EMBL" id="KAI0052030.1"/>
    </source>
</evidence>
<reference evidence="1" key="1">
    <citation type="submission" date="2021-02" db="EMBL/GenBank/DDBJ databases">
        <authorList>
            <consortium name="DOE Joint Genome Institute"/>
            <person name="Ahrendt S."/>
            <person name="Looney B.P."/>
            <person name="Miyauchi S."/>
            <person name="Morin E."/>
            <person name="Drula E."/>
            <person name="Courty P.E."/>
            <person name="Chicoki N."/>
            <person name="Fauchery L."/>
            <person name="Kohler A."/>
            <person name="Kuo A."/>
            <person name="Labutti K."/>
            <person name="Pangilinan J."/>
            <person name="Lipzen A."/>
            <person name="Riley R."/>
            <person name="Andreopoulos W."/>
            <person name="He G."/>
            <person name="Johnson J."/>
            <person name="Barry K.W."/>
            <person name="Grigoriev I.V."/>
            <person name="Nagy L."/>
            <person name="Hibbett D."/>
            <person name="Henrissat B."/>
            <person name="Matheny P.B."/>
            <person name="Labbe J."/>
            <person name="Martin F."/>
        </authorList>
    </citation>
    <scope>NUCLEOTIDE SEQUENCE</scope>
    <source>
        <strain evidence="1">FP105234-sp</strain>
    </source>
</reference>
<dbReference type="EMBL" id="MU275848">
    <property type="protein sequence ID" value="KAI0052030.1"/>
    <property type="molecule type" value="Genomic_DNA"/>
</dbReference>
<sequence length="281" mass="30960">MFSNPFSQFSSVSPALVSQSIAYPTPSWALSDPETTRAKLRLGLKDLKYSQKSARSRMQWAGRRIIYQARLYRKQRKAAPVVKNSSPRVVADSPTLPTYDTYGRSVQVSRPVSHPIPIKQVRKGSDSDVAGHVDVHEAAQRAGKTVVTETARFPIRPSDDAVLDALVDVPKFPMWRPPARSTFAICSYRQRHEEPSPAPTITQLPSMIPDTDRYSLDASESDDEMESESTVRPVQVLVNMAGIGSAAAGHSLVGREIKPASLKGRWGNKGLGIWAAFSWSD</sequence>
<dbReference type="Proteomes" id="UP000814033">
    <property type="component" value="Unassembled WGS sequence"/>
</dbReference>
<evidence type="ECO:0000313" key="2">
    <source>
        <dbReference type="Proteomes" id="UP000814033"/>
    </source>
</evidence>
<organism evidence="1 2">
    <name type="scientific">Auriscalpium vulgare</name>
    <dbReference type="NCBI Taxonomy" id="40419"/>
    <lineage>
        <taxon>Eukaryota</taxon>
        <taxon>Fungi</taxon>
        <taxon>Dikarya</taxon>
        <taxon>Basidiomycota</taxon>
        <taxon>Agaricomycotina</taxon>
        <taxon>Agaricomycetes</taxon>
        <taxon>Russulales</taxon>
        <taxon>Auriscalpiaceae</taxon>
        <taxon>Auriscalpium</taxon>
    </lineage>
</organism>
<comment type="caution">
    <text evidence="1">The sequence shown here is derived from an EMBL/GenBank/DDBJ whole genome shotgun (WGS) entry which is preliminary data.</text>
</comment>
<protein>
    <submittedName>
        <fullName evidence="1">Uncharacterized protein</fullName>
    </submittedName>
</protein>
<gene>
    <name evidence="1" type="ORF">FA95DRAFT_110099</name>
</gene>
<reference evidence="1" key="2">
    <citation type="journal article" date="2022" name="New Phytol.">
        <title>Evolutionary transition to the ectomycorrhizal habit in the genomes of a hyperdiverse lineage of mushroom-forming fungi.</title>
        <authorList>
            <person name="Looney B."/>
            <person name="Miyauchi S."/>
            <person name="Morin E."/>
            <person name="Drula E."/>
            <person name="Courty P.E."/>
            <person name="Kohler A."/>
            <person name="Kuo A."/>
            <person name="LaButti K."/>
            <person name="Pangilinan J."/>
            <person name="Lipzen A."/>
            <person name="Riley R."/>
            <person name="Andreopoulos W."/>
            <person name="He G."/>
            <person name="Johnson J."/>
            <person name="Nolan M."/>
            <person name="Tritt A."/>
            <person name="Barry K.W."/>
            <person name="Grigoriev I.V."/>
            <person name="Nagy L.G."/>
            <person name="Hibbett D."/>
            <person name="Henrissat B."/>
            <person name="Matheny P.B."/>
            <person name="Labbe J."/>
            <person name="Martin F.M."/>
        </authorList>
    </citation>
    <scope>NUCLEOTIDE SEQUENCE</scope>
    <source>
        <strain evidence="1">FP105234-sp</strain>
    </source>
</reference>
<accession>A0ACB8S835</accession>